<dbReference type="Gene3D" id="1.10.287.130">
    <property type="match status" value="1"/>
</dbReference>
<dbReference type="GO" id="GO:0000155">
    <property type="term" value="F:phosphorelay sensor kinase activity"/>
    <property type="evidence" value="ECO:0007669"/>
    <property type="project" value="InterPro"/>
</dbReference>
<feature type="domain" description="Histidine kinase" evidence="15">
    <location>
        <begin position="336"/>
        <end position="547"/>
    </location>
</feature>
<gene>
    <name evidence="16" type="ORF">SAMN05444515_110105</name>
</gene>
<evidence type="ECO:0000256" key="12">
    <source>
        <dbReference type="ARBA" id="ARBA00023012"/>
    </source>
</evidence>
<evidence type="ECO:0000313" key="17">
    <source>
        <dbReference type="Proteomes" id="UP000199256"/>
    </source>
</evidence>
<evidence type="ECO:0000256" key="5">
    <source>
        <dbReference type="ARBA" id="ARBA00022553"/>
    </source>
</evidence>
<dbReference type="EMBL" id="FOAA01000010">
    <property type="protein sequence ID" value="SEL16544.1"/>
    <property type="molecule type" value="Genomic_DNA"/>
</dbReference>
<dbReference type="EC" id="2.7.13.3" evidence="3"/>
<dbReference type="PRINTS" id="PR00344">
    <property type="entry name" value="BCTRLSENSOR"/>
</dbReference>
<dbReference type="CDD" id="cd00082">
    <property type="entry name" value="HisKA"/>
    <property type="match status" value="1"/>
</dbReference>
<keyword evidence="12" id="KW-0902">Two-component regulatory system</keyword>
<organism evidence="16 17">
    <name type="scientific">Ectothiorhodospira marina</name>
    <dbReference type="NCBI Taxonomy" id="1396821"/>
    <lineage>
        <taxon>Bacteria</taxon>
        <taxon>Pseudomonadati</taxon>
        <taxon>Pseudomonadota</taxon>
        <taxon>Gammaproteobacteria</taxon>
        <taxon>Chromatiales</taxon>
        <taxon>Ectothiorhodospiraceae</taxon>
        <taxon>Ectothiorhodospira</taxon>
    </lineage>
</organism>
<keyword evidence="5" id="KW-0597">Phosphoprotein</keyword>
<dbReference type="AlphaFoldDB" id="A0A1H7MZD2"/>
<evidence type="ECO:0000256" key="11">
    <source>
        <dbReference type="ARBA" id="ARBA00022989"/>
    </source>
</evidence>
<evidence type="ECO:0000256" key="2">
    <source>
        <dbReference type="ARBA" id="ARBA00004651"/>
    </source>
</evidence>
<dbReference type="PANTHER" id="PTHR43065">
    <property type="entry name" value="SENSOR HISTIDINE KINASE"/>
    <property type="match status" value="1"/>
</dbReference>
<feature type="transmembrane region" description="Helical" evidence="14">
    <location>
        <begin position="133"/>
        <end position="156"/>
    </location>
</feature>
<evidence type="ECO:0000256" key="10">
    <source>
        <dbReference type="ARBA" id="ARBA00022840"/>
    </source>
</evidence>
<evidence type="ECO:0000256" key="1">
    <source>
        <dbReference type="ARBA" id="ARBA00000085"/>
    </source>
</evidence>
<dbReference type="Gene3D" id="3.30.565.10">
    <property type="entry name" value="Histidine kinase-like ATPase, C-terminal domain"/>
    <property type="match status" value="1"/>
</dbReference>
<keyword evidence="11 14" id="KW-1133">Transmembrane helix</keyword>
<keyword evidence="7 14" id="KW-0812">Transmembrane</keyword>
<protein>
    <recommendedName>
        <fullName evidence="3">histidine kinase</fullName>
        <ecNumber evidence="3">2.7.13.3</ecNumber>
    </recommendedName>
</protein>
<evidence type="ECO:0000256" key="14">
    <source>
        <dbReference type="SAM" id="Phobius"/>
    </source>
</evidence>
<keyword evidence="17" id="KW-1185">Reference proteome</keyword>
<dbReference type="PANTHER" id="PTHR43065:SF46">
    <property type="entry name" value="C4-DICARBOXYLATE TRANSPORT SENSOR PROTEIN DCTB"/>
    <property type="match status" value="1"/>
</dbReference>
<feature type="transmembrane region" description="Helical" evidence="14">
    <location>
        <begin position="168"/>
        <end position="191"/>
    </location>
</feature>
<evidence type="ECO:0000256" key="6">
    <source>
        <dbReference type="ARBA" id="ARBA00022679"/>
    </source>
</evidence>
<evidence type="ECO:0000259" key="15">
    <source>
        <dbReference type="PROSITE" id="PS50109"/>
    </source>
</evidence>
<dbReference type="PROSITE" id="PS50109">
    <property type="entry name" value="HIS_KIN"/>
    <property type="match status" value="1"/>
</dbReference>
<feature type="transmembrane region" description="Helical" evidence="14">
    <location>
        <begin position="283"/>
        <end position="303"/>
    </location>
</feature>
<dbReference type="Pfam" id="PF05231">
    <property type="entry name" value="MASE1"/>
    <property type="match status" value="1"/>
</dbReference>
<dbReference type="SMART" id="SM00387">
    <property type="entry name" value="HATPase_c"/>
    <property type="match status" value="1"/>
</dbReference>
<feature type="transmembrane region" description="Helical" evidence="14">
    <location>
        <begin position="203"/>
        <end position="220"/>
    </location>
</feature>
<feature type="transmembrane region" description="Helical" evidence="14">
    <location>
        <begin position="21"/>
        <end position="40"/>
    </location>
</feature>
<sequence length="552" mass="59288">MHMNTFSPSLTRRHWRRVVSISGMGLLLRSLMLITLYYAVGMWGFVFTPDAHGIPLVWPATGVGLAFVFLYGYRMLPAVGVASALITWQFTSAAVPLLESVGIVAATVAGVALGGYLLRRLTMRPRLDRLRDVWLLLSVGAVAASGLAALAGAWGMAVGMDDVRFSQTWWLCWVADLMGLVLVAPALITWLGAPMRLPGSVRLAALALGLAITGITTLVYSGILPAMVAMPLSYAVFPLIMLAAVRCPIQVTSGLILITGAIALSGTGWGLGPFADMGLGESLLSLNAQLALLVLTGLVLNALSHERAAAEARARQYLEDLARAGRLSTLGELSSSLAHELNQPLCALSSYAQACKRLLARGKMEDLQEALGQLDAGAHRAAETVRQMRAFAAGQTPEQQPVSPRDLVHPVLELLRPELNRRHIRLEVDLPDTLPRILVVPLQVEQILINLLRNAMDAVHGLRPARIDLQVASTREGVTMTVTDTGPGIPPERLARLFDPFATWKEGGLGLGLSISRSLVEAHGGQLIARNRPEGGAEFHFTLPLETHHANP</sequence>
<comment type="subcellular location">
    <subcellularLocation>
        <location evidence="2">Cell membrane</location>
        <topology evidence="2">Multi-pass membrane protein</topology>
    </subcellularLocation>
</comment>
<dbReference type="SUPFAM" id="SSF47384">
    <property type="entry name" value="Homodimeric domain of signal transducing histidine kinase"/>
    <property type="match status" value="1"/>
</dbReference>
<dbReference type="InterPro" id="IPR007895">
    <property type="entry name" value="MASE1"/>
</dbReference>
<proteinExistence type="predicted"/>
<dbReference type="GO" id="GO:0005524">
    <property type="term" value="F:ATP binding"/>
    <property type="evidence" value="ECO:0007669"/>
    <property type="project" value="UniProtKB-KW"/>
</dbReference>
<dbReference type="SMART" id="SM00388">
    <property type="entry name" value="HisKA"/>
    <property type="match status" value="1"/>
</dbReference>
<dbReference type="GO" id="GO:0005886">
    <property type="term" value="C:plasma membrane"/>
    <property type="evidence" value="ECO:0007669"/>
    <property type="project" value="UniProtKB-SubCell"/>
</dbReference>
<keyword evidence="13 14" id="KW-0472">Membrane</keyword>
<dbReference type="Pfam" id="PF02518">
    <property type="entry name" value="HATPase_c"/>
    <property type="match status" value="1"/>
</dbReference>
<dbReference type="STRING" id="1396821.SAMN05444515_110105"/>
<feature type="transmembrane region" description="Helical" evidence="14">
    <location>
        <begin position="52"/>
        <end position="71"/>
    </location>
</feature>
<evidence type="ECO:0000256" key="13">
    <source>
        <dbReference type="ARBA" id="ARBA00023136"/>
    </source>
</evidence>
<keyword evidence="6" id="KW-0808">Transferase</keyword>
<evidence type="ECO:0000256" key="8">
    <source>
        <dbReference type="ARBA" id="ARBA00022741"/>
    </source>
</evidence>
<comment type="catalytic activity">
    <reaction evidence="1">
        <text>ATP + protein L-histidine = ADP + protein N-phospho-L-histidine.</text>
        <dbReference type="EC" id="2.7.13.3"/>
    </reaction>
</comment>
<evidence type="ECO:0000256" key="7">
    <source>
        <dbReference type="ARBA" id="ARBA00022692"/>
    </source>
</evidence>
<accession>A0A1H7MZD2</accession>
<evidence type="ECO:0000256" key="4">
    <source>
        <dbReference type="ARBA" id="ARBA00022475"/>
    </source>
</evidence>
<feature type="transmembrane region" description="Helical" evidence="14">
    <location>
        <begin position="101"/>
        <end position="121"/>
    </location>
</feature>
<feature type="transmembrane region" description="Helical" evidence="14">
    <location>
        <begin position="252"/>
        <end position="271"/>
    </location>
</feature>
<dbReference type="InterPro" id="IPR005467">
    <property type="entry name" value="His_kinase_dom"/>
</dbReference>
<dbReference type="InterPro" id="IPR036097">
    <property type="entry name" value="HisK_dim/P_sf"/>
</dbReference>
<dbReference type="Proteomes" id="UP000199256">
    <property type="component" value="Unassembled WGS sequence"/>
</dbReference>
<dbReference type="InterPro" id="IPR003594">
    <property type="entry name" value="HATPase_dom"/>
</dbReference>
<evidence type="ECO:0000256" key="3">
    <source>
        <dbReference type="ARBA" id="ARBA00012438"/>
    </source>
</evidence>
<dbReference type="InterPro" id="IPR004358">
    <property type="entry name" value="Sig_transdc_His_kin-like_C"/>
</dbReference>
<dbReference type="SUPFAM" id="SSF55874">
    <property type="entry name" value="ATPase domain of HSP90 chaperone/DNA topoisomerase II/histidine kinase"/>
    <property type="match status" value="1"/>
</dbReference>
<reference evidence="17" key="1">
    <citation type="submission" date="2016-10" db="EMBL/GenBank/DDBJ databases">
        <authorList>
            <person name="Varghese N."/>
            <person name="Submissions S."/>
        </authorList>
    </citation>
    <scope>NUCLEOTIDE SEQUENCE [LARGE SCALE GENOMIC DNA]</scope>
    <source>
        <strain evidence="17">DSM 241</strain>
    </source>
</reference>
<dbReference type="InterPro" id="IPR003661">
    <property type="entry name" value="HisK_dim/P_dom"/>
</dbReference>
<evidence type="ECO:0000256" key="9">
    <source>
        <dbReference type="ARBA" id="ARBA00022777"/>
    </source>
</evidence>
<dbReference type="InterPro" id="IPR036890">
    <property type="entry name" value="HATPase_C_sf"/>
</dbReference>
<keyword evidence="4" id="KW-1003">Cell membrane</keyword>
<dbReference type="Pfam" id="PF00512">
    <property type="entry name" value="HisKA"/>
    <property type="match status" value="1"/>
</dbReference>
<keyword evidence="10" id="KW-0067">ATP-binding</keyword>
<keyword evidence="9 16" id="KW-0418">Kinase</keyword>
<feature type="transmembrane region" description="Helical" evidence="14">
    <location>
        <begin position="226"/>
        <end position="245"/>
    </location>
</feature>
<evidence type="ECO:0000313" key="16">
    <source>
        <dbReference type="EMBL" id="SEL16544.1"/>
    </source>
</evidence>
<name>A0A1H7MZD2_9GAMM</name>
<keyword evidence="8" id="KW-0547">Nucleotide-binding</keyword>